<dbReference type="InterPro" id="IPR016181">
    <property type="entry name" value="Acyl_CoA_acyltransferase"/>
</dbReference>
<protein>
    <recommendedName>
        <fullName evidence="6">(R)-amidase</fullName>
    </recommendedName>
</protein>
<dbReference type="RefSeq" id="WP_345682678.1">
    <property type="nucleotide sequence ID" value="NZ_BAABRO010000002.1"/>
</dbReference>
<dbReference type="InterPro" id="IPR003010">
    <property type="entry name" value="C-N_Hydrolase"/>
</dbReference>
<dbReference type="Gene3D" id="3.60.110.10">
    <property type="entry name" value="Carbon-nitrogen hydrolase"/>
    <property type="match status" value="1"/>
</dbReference>
<dbReference type="Pfam" id="PF00795">
    <property type="entry name" value="CN_hydrolase"/>
    <property type="match status" value="1"/>
</dbReference>
<dbReference type="PROSITE" id="PS50263">
    <property type="entry name" value="CN_HYDROLASE"/>
    <property type="match status" value="1"/>
</dbReference>
<dbReference type="InterPro" id="IPR000182">
    <property type="entry name" value="GNAT_dom"/>
</dbReference>
<reference evidence="4 5" key="1">
    <citation type="submission" date="2024-02" db="EMBL/GenBank/DDBJ databases">
        <title>Rhodopirellula caenicola NBRC 110016.</title>
        <authorList>
            <person name="Ichikawa N."/>
            <person name="Katano-Makiyama Y."/>
            <person name="Hidaka K."/>
        </authorList>
    </citation>
    <scope>NUCLEOTIDE SEQUENCE [LARGE SCALE GENOMIC DNA]</scope>
    <source>
        <strain evidence="4 5">NBRC 110016</strain>
    </source>
</reference>
<dbReference type="PROSITE" id="PS51186">
    <property type="entry name" value="GNAT"/>
    <property type="match status" value="1"/>
</dbReference>
<evidence type="ECO:0000313" key="5">
    <source>
        <dbReference type="Proteomes" id="UP001416858"/>
    </source>
</evidence>
<comment type="similarity">
    <text evidence="1">Belongs to the carbon-nitrogen hydrolase superfamily. NIT1/NIT2 family.</text>
</comment>
<proteinExistence type="inferred from homology"/>
<dbReference type="SUPFAM" id="SSF55729">
    <property type="entry name" value="Acyl-CoA N-acyltransferases (Nat)"/>
    <property type="match status" value="1"/>
</dbReference>
<organism evidence="4 5">
    <name type="scientific">Novipirellula caenicola</name>
    <dbReference type="NCBI Taxonomy" id="1536901"/>
    <lineage>
        <taxon>Bacteria</taxon>
        <taxon>Pseudomonadati</taxon>
        <taxon>Planctomycetota</taxon>
        <taxon>Planctomycetia</taxon>
        <taxon>Pirellulales</taxon>
        <taxon>Pirellulaceae</taxon>
        <taxon>Novipirellula</taxon>
    </lineage>
</organism>
<dbReference type="Proteomes" id="UP001416858">
    <property type="component" value="Unassembled WGS sequence"/>
</dbReference>
<dbReference type="SUPFAM" id="SSF56317">
    <property type="entry name" value="Carbon-nitrogen hydrolase"/>
    <property type="match status" value="1"/>
</dbReference>
<dbReference type="InterPro" id="IPR001110">
    <property type="entry name" value="UPF0012_CS"/>
</dbReference>
<feature type="domain" description="CN hydrolase" evidence="2">
    <location>
        <begin position="228"/>
        <end position="483"/>
    </location>
</feature>
<accession>A0ABP9VKF0</accession>
<dbReference type="PANTHER" id="PTHR23088:SF50">
    <property type="entry name" value="HYDROLASE YHCX"/>
    <property type="match status" value="1"/>
</dbReference>
<name>A0ABP9VKF0_9BACT</name>
<dbReference type="PANTHER" id="PTHR23088">
    <property type="entry name" value="NITRILASE-RELATED"/>
    <property type="match status" value="1"/>
</dbReference>
<evidence type="ECO:0000259" key="3">
    <source>
        <dbReference type="PROSITE" id="PS51186"/>
    </source>
</evidence>
<sequence length="519" mass="59311">MEPLDLTEFEWKIVVRQLTIDDYDALVEIAKRCFPGMEPWGRDQIESQLAIFPEGQICVEIDGKLAASSSSLILEYDSSLEWHNWKAIADGGYIRNHKPKGDTLYGIEIMVDPEYRGMKLSRRLYDARKELCRQKNLSQIIIGGRIPGYHKHADKMSARQYIDSVVEKENYDPVLTAQLSNGFIVRGLTPNYLPSDTESCGYATHAIWSNIEYVPGAKRRFHNVVEPIRVCVVQYQLRAINGFDEFAQQCEFFLDTASDYKCDFILFPELFTTQLLSCVESSRPGQAARQLADFTPQYLDLFTELSVKYDINVIGGSQFVIENGTLYNVAYLFRRDGSIGKQYKIHITPSERKWWGVNPGKSVEVFETDCGPIAIQICYDIEFPELTRIATQKGAQIIFVPFNTDTRHGYLRVRYCAQARCIENHLYVAISGCTGNLPFVENSDIHYAQSGIYTPADVEFARDGIAAECNPNVETVIIHDLDFEQLRRHRETGSVQNWNDRQRGLYKVVYEQDGTSHEV</sequence>
<dbReference type="PROSITE" id="PS01227">
    <property type="entry name" value="UPF0012"/>
    <property type="match status" value="1"/>
</dbReference>
<dbReference type="CDD" id="cd07574">
    <property type="entry name" value="nitrilase_Rim1_like"/>
    <property type="match status" value="1"/>
</dbReference>
<evidence type="ECO:0008006" key="6">
    <source>
        <dbReference type="Google" id="ProtNLM"/>
    </source>
</evidence>
<dbReference type="Pfam" id="PF00583">
    <property type="entry name" value="Acetyltransf_1"/>
    <property type="match status" value="1"/>
</dbReference>
<dbReference type="EMBL" id="BAABRO010000002">
    <property type="protein sequence ID" value="GAA5505664.1"/>
    <property type="molecule type" value="Genomic_DNA"/>
</dbReference>
<evidence type="ECO:0000256" key="1">
    <source>
        <dbReference type="ARBA" id="ARBA00010613"/>
    </source>
</evidence>
<gene>
    <name evidence="4" type="ORF">Rcae01_01109</name>
</gene>
<keyword evidence="5" id="KW-1185">Reference proteome</keyword>
<comment type="caution">
    <text evidence="4">The sequence shown here is derived from an EMBL/GenBank/DDBJ whole genome shotgun (WGS) entry which is preliminary data.</text>
</comment>
<dbReference type="Gene3D" id="3.40.630.30">
    <property type="match status" value="1"/>
</dbReference>
<evidence type="ECO:0000259" key="2">
    <source>
        <dbReference type="PROSITE" id="PS50263"/>
    </source>
</evidence>
<dbReference type="InterPro" id="IPR036526">
    <property type="entry name" value="C-N_Hydrolase_sf"/>
</dbReference>
<feature type="domain" description="N-acetyltransferase" evidence="3">
    <location>
        <begin position="13"/>
        <end position="214"/>
    </location>
</feature>
<evidence type="ECO:0000313" key="4">
    <source>
        <dbReference type="EMBL" id="GAA5505664.1"/>
    </source>
</evidence>
<dbReference type="CDD" id="cd04301">
    <property type="entry name" value="NAT_SF"/>
    <property type="match status" value="1"/>
</dbReference>